<dbReference type="AlphaFoldDB" id="A0A9X3Z7Q8"/>
<name>A0A9X3Z7Q8_9PROT</name>
<feature type="chain" id="PRO_5040851249" evidence="1">
    <location>
        <begin position="38"/>
        <end position="234"/>
    </location>
</feature>
<dbReference type="Proteomes" id="UP001141619">
    <property type="component" value="Unassembled WGS sequence"/>
</dbReference>
<keyword evidence="3" id="KW-1185">Reference proteome</keyword>
<dbReference type="SUPFAM" id="SSF54001">
    <property type="entry name" value="Cysteine proteinases"/>
    <property type="match status" value="1"/>
</dbReference>
<dbReference type="Pfam" id="PF06035">
    <property type="entry name" value="Peptidase_C93"/>
    <property type="match status" value="1"/>
</dbReference>
<reference evidence="2" key="1">
    <citation type="submission" date="2022-08" db="EMBL/GenBank/DDBJ databases">
        <authorList>
            <person name="Vandamme P."/>
            <person name="Hettiarachchi A."/>
            <person name="Peeters C."/>
            <person name="Cnockaert M."/>
            <person name="Carlier A."/>
        </authorList>
    </citation>
    <scope>NUCLEOTIDE SEQUENCE</scope>
    <source>
        <strain evidence="2">LMG 31809</strain>
    </source>
</reference>
<proteinExistence type="predicted"/>
<evidence type="ECO:0000313" key="2">
    <source>
        <dbReference type="EMBL" id="MDA5194490.1"/>
    </source>
</evidence>
<dbReference type="PANTHER" id="PTHR39327:SF1">
    <property type="entry name" value="BLR5470 PROTEIN"/>
    <property type="match status" value="1"/>
</dbReference>
<protein>
    <submittedName>
        <fullName evidence="2">Transglutaminase-like cysteine peptidase</fullName>
    </submittedName>
</protein>
<dbReference type="EMBL" id="JANWOI010000004">
    <property type="protein sequence ID" value="MDA5194490.1"/>
    <property type="molecule type" value="Genomic_DNA"/>
</dbReference>
<reference evidence="2" key="2">
    <citation type="journal article" date="2023" name="Syst. Appl. Microbiol.">
        <title>Govania unica gen. nov., sp. nov., a rare biosphere bacterium that represents a novel family in the class Alphaproteobacteria.</title>
        <authorList>
            <person name="Vandamme P."/>
            <person name="Peeters C."/>
            <person name="Hettiarachchi A."/>
            <person name="Cnockaert M."/>
            <person name="Carlier A."/>
        </authorList>
    </citation>
    <scope>NUCLEOTIDE SEQUENCE</scope>
    <source>
        <strain evidence="2">LMG 31809</strain>
    </source>
</reference>
<organism evidence="2 3">
    <name type="scientific">Govanella unica</name>
    <dbReference type="NCBI Taxonomy" id="2975056"/>
    <lineage>
        <taxon>Bacteria</taxon>
        <taxon>Pseudomonadati</taxon>
        <taxon>Pseudomonadota</taxon>
        <taxon>Alphaproteobacteria</taxon>
        <taxon>Emcibacterales</taxon>
        <taxon>Govanellaceae</taxon>
        <taxon>Govanella</taxon>
    </lineage>
</organism>
<dbReference type="InterPro" id="IPR010319">
    <property type="entry name" value="Transglutaminase-like_Cys_pept"/>
</dbReference>
<dbReference type="Gene3D" id="3.10.620.30">
    <property type="match status" value="1"/>
</dbReference>
<evidence type="ECO:0000256" key="1">
    <source>
        <dbReference type="SAM" id="SignalP"/>
    </source>
</evidence>
<dbReference type="RefSeq" id="WP_274944195.1">
    <property type="nucleotide sequence ID" value="NZ_JANWOI010000004.1"/>
</dbReference>
<feature type="signal peptide" evidence="1">
    <location>
        <begin position="1"/>
        <end position="37"/>
    </location>
</feature>
<comment type="caution">
    <text evidence="2">The sequence shown here is derived from an EMBL/GenBank/DDBJ whole genome shotgun (WGS) entry which is preliminary data.</text>
</comment>
<dbReference type="InterPro" id="IPR038765">
    <property type="entry name" value="Papain-like_cys_pep_sf"/>
</dbReference>
<evidence type="ECO:0000313" key="3">
    <source>
        <dbReference type="Proteomes" id="UP001141619"/>
    </source>
</evidence>
<gene>
    <name evidence="2" type="ORF">NYP16_11060</name>
</gene>
<accession>A0A9X3Z7Q8</accession>
<dbReference type="PANTHER" id="PTHR39327">
    <property type="match status" value="1"/>
</dbReference>
<keyword evidence="1" id="KW-0732">Signal</keyword>
<sequence>MQATGREEARISLAATLLALALLCVTPALLCATPALAAAPGLFGTLETRGENLTAFQKWTDMLARYQWEESRRDLKQPCRLSATMRCRQDDLKDLLSKLAGRPRSEQIVAINHFMNLAPYVTDMVNWGVPDYWATTREFMQKDGDCEDYAIAKYFSLKALGVPADSMRIVIVEDMNLKTPHAVLAVYEAGADKGVPLILDNQLPGPVKASSILHYKPIYSINESAWWYHRNPVN</sequence>